<gene>
    <name evidence="1" type="ORF">CITCOLO1_LOCUS22199</name>
</gene>
<name>A0ABP0ZED4_9ROSI</name>
<evidence type="ECO:0000313" key="2">
    <source>
        <dbReference type="Proteomes" id="UP001642487"/>
    </source>
</evidence>
<keyword evidence="2" id="KW-1185">Reference proteome</keyword>
<evidence type="ECO:0000313" key="1">
    <source>
        <dbReference type="EMBL" id="CAK9329721.1"/>
    </source>
</evidence>
<proteinExistence type="predicted"/>
<organism evidence="1 2">
    <name type="scientific">Citrullus colocynthis</name>
    <name type="common">colocynth</name>
    <dbReference type="NCBI Taxonomy" id="252529"/>
    <lineage>
        <taxon>Eukaryota</taxon>
        <taxon>Viridiplantae</taxon>
        <taxon>Streptophyta</taxon>
        <taxon>Embryophyta</taxon>
        <taxon>Tracheophyta</taxon>
        <taxon>Spermatophyta</taxon>
        <taxon>Magnoliopsida</taxon>
        <taxon>eudicotyledons</taxon>
        <taxon>Gunneridae</taxon>
        <taxon>Pentapetalae</taxon>
        <taxon>rosids</taxon>
        <taxon>fabids</taxon>
        <taxon>Cucurbitales</taxon>
        <taxon>Cucurbitaceae</taxon>
        <taxon>Benincaseae</taxon>
        <taxon>Citrullus</taxon>
    </lineage>
</organism>
<dbReference type="Proteomes" id="UP001642487">
    <property type="component" value="Chromosome 9"/>
</dbReference>
<protein>
    <submittedName>
        <fullName evidence="1">Uncharacterized protein</fullName>
    </submittedName>
</protein>
<dbReference type="EMBL" id="OZ021743">
    <property type="protein sequence ID" value="CAK9329721.1"/>
    <property type="molecule type" value="Genomic_DNA"/>
</dbReference>
<reference evidence="1 2" key="1">
    <citation type="submission" date="2024-03" db="EMBL/GenBank/DDBJ databases">
        <authorList>
            <person name="Gkanogiannis A."/>
            <person name="Becerra Lopez-Lavalle L."/>
        </authorList>
    </citation>
    <scope>NUCLEOTIDE SEQUENCE [LARGE SCALE GENOMIC DNA]</scope>
</reference>
<sequence>MMRFTSVVHLSASMGSSSQASLPGEAANTNFFPDVAGTYPLPPTIVATAKVSHHAADNYMNNTYQLVFLRL</sequence>
<accession>A0ABP0ZED4</accession>